<protein>
    <submittedName>
        <fullName evidence="2">Uncharacterized protein</fullName>
    </submittedName>
</protein>
<evidence type="ECO:0000313" key="3">
    <source>
        <dbReference type="Proteomes" id="UP000218151"/>
    </source>
</evidence>
<feature type="region of interest" description="Disordered" evidence="1">
    <location>
        <begin position="210"/>
        <end position="229"/>
    </location>
</feature>
<accession>A0A2A2SC90</accession>
<dbReference type="Proteomes" id="UP000218151">
    <property type="component" value="Unassembled WGS sequence"/>
</dbReference>
<name>A0A2A2SC90_9SPHN</name>
<gene>
    <name evidence="2" type="ORF">CKY28_12420</name>
</gene>
<evidence type="ECO:0000313" key="2">
    <source>
        <dbReference type="EMBL" id="PAX06876.1"/>
    </source>
</evidence>
<keyword evidence="3" id="KW-1185">Reference proteome</keyword>
<evidence type="ECO:0000256" key="1">
    <source>
        <dbReference type="SAM" id="MobiDB-lite"/>
    </source>
</evidence>
<organism evidence="2 3">
    <name type="scientific">Sphingomonas lenta</name>
    <dbReference type="NCBI Taxonomy" id="1141887"/>
    <lineage>
        <taxon>Bacteria</taxon>
        <taxon>Pseudomonadati</taxon>
        <taxon>Pseudomonadota</taxon>
        <taxon>Alphaproteobacteria</taxon>
        <taxon>Sphingomonadales</taxon>
        <taxon>Sphingomonadaceae</taxon>
        <taxon>Sphingomonas</taxon>
    </lineage>
</organism>
<comment type="caution">
    <text evidence="2">The sequence shown here is derived from an EMBL/GenBank/DDBJ whole genome shotgun (WGS) entry which is preliminary data.</text>
</comment>
<dbReference type="AlphaFoldDB" id="A0A2A2SC90"/>
<dbReference type="EMBL" id="NSLI01000004">
    <property type="protein sequence ID" value="PAX06876.1"/>
    <property type="molecule type" value="Genomic_DNA"/>
</dbReference>
<reference evidence="3" key="1">
    <citation type="submission" date="2017-09" db="EMBL/GenBank/DDBJ databases">
        <authorList>
            <person name="Feng G."/>
            <person name="Zhu H."/>
        </authorList>
    </citation>
    <scope>NUCLEOTIDE SEQUENCE [LARGE SCALE GENOMIC DNA]</scope>
    <source>
        <strain evidence="3">1PNM-20</strain>
    </source>
</reference>
<dbReference type="RefSeq" id="WP_095998701.1">
    <property type="nucleotide sequence ID" value="NZ_NSLI01000004.1"/>
</dbReference>
<sequence length="300" mass="31774">MGSERVGALRRAAVLDLFRHCFPDPPPDAIWPFVEDGTDVGAGVERFLRALGGDPASGPNPGALLRVEHRIPDGQAAASWRSELLSGDRSRVEAALAALARAPAPVPDWPAARSLARARMGSRAGLVLEEAAHAAAEQRRVRRSLARCWPERWIASRAGERITALTVEQDEAEARLLESLSAGGADAPHHLARLERANAELAALERAALAARPTDPPPAPATTGDAATGGGELAQLSQALDAATSATDAREAWRAFRWRHHPARPGLDAAARARAGQLGRAANRALDRWEASARLGGRSP</sequence>
<proteinExistence type="predicted"/>